<accession>A0ACC4DRI8</accession>
<dbReference type="Proteomes" id="UP001638806">
    <property type="component" value="Unassembled WGS sequence"/>
</dbReference>
<comment type="caution">
    <text evidence="1">The sequence shown here is derived from an EMBL/GenBank/DDBJ whole genome shotgun (WGS) entry which is preliminary data.</text>
</comment>
<evidence type="ECO:0000313" key="2">
    <source>
        <dbReference type="Proteomes" id="UP001638806"/>
    </source>
</evidence>
<keyword evidence="2" id="KW-1185">Reference proteome</keyword>
<gene>
    <name evidence="1" type="ORF">ACCO45_008483</name>
</gene>
<sequence>MTRTPPAVSFAQFFPNAAKVRAEADRPGRGPSAAAPPSSREPPAALGVDAPTGIARPSHAVSSLPDAPHTHGDDTANDSPTTEIPSTGGSSTSHASSASSIFSTSLKPPANAPASHLSASLPRDSLSHSPAPLQRPDMPASASAERPGQVYRDDRSKRGAEPSPRSGPPVRRAHPRSRSSAIRQRHQQERQTDLQRIRIDPRLAKAGDRLGYINTDFYLPKARLRHAPENLRPYPYDPKTSIGPGPPTQIVVTRYNPLVPFTKVTTVFATFGEIAESSNKMHPDTGSYLGFATIRYRDSKRPGRPPVTAIDAARRAVRARGIRIDADIVKVDYDPEGRKSRRMLEEHLKREREKLNREKPSRQTSSTPKPPPTGPKSSSAATPAPAFVRPLRQRQRPTVAVTPRGVELHSIAPQIADQPYVFVTAESVPVLPSIIPHMKKRLKNYAFEDIRLDRTGFYIVFRNSFTGKSEAERCFRGANHTEFFTYDMAMQLCLPRPPARSTDNAPKRTPSPDRSQRPAYRRRDDEAARRRREEEADLEEEKKQRAKNFDPVIEAVEVVRREMTEHLIRHIRTQVAAPCLADFLDPANHVAKRRKLNLDQPDDDEELAFDDGSASPRIGTPNSRTDPIERRTGTFEAKLLPRIRKNKSKGQAHRSTFVDPFSRSRPSVARAAFRSLHHRLKSLDSDFESDDETDAGALAARETEEPESRPRSRMSTDDEASKDDFGSWSRQEDDSMTEASLAVPDGILPRKRKLEETIETALKRQKKSDEELFGVKIGRLEAEVNGRATSEDVGFDIDSSVSRSETPASQTAKGLKKKPTKQKKKTKKQLFEEREALKRQQDVESQADEDEAPPVPTKSEGQELLPPAPEAKVEKHDDRFFSTEALTAALTLPDGFKPDISSLQSLALGSKDLPDLARLQKKYATAEIGNAELWLWKRNRIRELNSSDGSVDRPISIGGYYVPNATGCARTEGVKKILNSEKSKYLPHHIKVQKAREEREARFKKTGKDASAAEAARLAAEKLIAKGNSRANRASNRRYVADLNDQKKTLGQDSDVFKFNQLKKRKKPVKFARSAIHNWGLYAMENIAKDDMIIEYVGEEVRQQISEIREKRYLKSGIGSSYLFRIDDDTIIKVEGSKRIVIYALRDIALNEELTYDYKFEREIGSLDRIPCLCGTPACKGFLN</sequence>
<evidence type="ECO:0000313" key="1">
    <source>
        <dbReference type="EMBL" id="KAL3957905.1"/>
    </source>
</evidence>
<proteinExistence type="predicted"/>
<name>A0ACC4DRI8_PURLI</name>
<protein>
    <submittedName>
        <fullName evidence="1">Uncharacterized protein</fullName>
    </submittedName>
</protein>
<organism evidence="1 2">
    <name type="scientific">Purpureocillium lilacinum</name>
    <name type="common">Paecilomyces lilacinus</name>
    <dbReference type="NCBI Taxonomy" id="33203"/>
    <lineage>
        <taxon>Eukaryota</taxon>
        <taxon>Fungi</taxon>
        <taxon>Dikarya</taxon>
        <taxon>Ascomycota</taxon>
        <taxon>Pezizomycotina</taxon>
        <taxon>Sordariomycetes</taxon>
        <taxon>Hypocreomycetidae</taxon>
        <taxon>Hypocreales</taxon>
        <taxon>Ophiocordycipitaceae</taxon>
        <taxon>Purpureocillium</taxon>
    </lineage>
</organism>
<dbReference type="EMBL" id="JBGNUJ010000007">
    <property type="protein sequence ID" value="KAL3957905.1"/>
    <property type="molecule type" value="Genomic_DNA"/>
</dbReference>
<reference evidence="1" key="1">
    <citation type="submission" date="2024-12" db="EMBL/GenBank/DDBJ databases">
        <title>Comparative genomics and development of molecular markers within Purpureocillium lilacinum and among Purpureocillium species.</title>
        <authorList>
            <person name="Yeh Z.-Y."/>
            <person name="Ni N.-T."/>
            <person name="Lo P.-H."/>
            <person name="Mushyakhwo K."/>
            <person name="Lin C.-F."/>
            <person name="Nai Y.-S."/>
        </authorList>
    </citation>
    <scope>NUCLEOTIDE SEQUENCE</scope>
    <source>
        <strain evidence="1">NCHU-NPUST-175</strain>
    </source>
</reference>